<protein>
    <recommendedName>
        <fullName evidence="8">tRNA(Ile)-lysidine synthase</fullName>
        <ecNumber evidence="8">6.3.4.19</ecNumber>
    </recommendedName>
    <alternativeName>
        <fullName evidence="8">tRNA(Ile)-2-lysyl-cytidine synthase</fullName>
    </alternativeName>
    <alternativeName>
        <fullName evidence="8">tRNA(Ile)-lysidine synthetase</fullName>
    </alternativeName>
</protein>
<dbReference type="Pfam" id="PF11734">
    <property type="entry name" value="TilS_C"/>
    <property type="match status" value="1"/>
</dbReference>
<dbReference type="EMBL" id="MIQH01000431">
    <property type="protein sequence ID" value="OIR25033.1"/>
    <property type="molecule type" value="Genomic_DNA"/>
</dbReference>
<comment type="domain">
    <text evidence="8">The N-terminal region contains the highly conserved SGGXDS motif, predicted to be a P-loop motif involved in ATP binding.</text>
</comment>
<evidence type="ECO:0000256" key="1">
    <source>
        <dbReference type="ARBA" id="ARBA00004496"/>
    </source>
</evidence>
<comment type="function">
    <text evidence="8">Ligates lysine onto the cytidine present at position 34 of the AUA codon-specific tRNA(Ile) that contains the anticodon CAU, in an ATP-dependent manner. Cytidine is converted to lysidine, thus changing the amino acid specificity of the tRNA from methionine to isoleucine.</text>
</comment>
<reference evidence="11" key="1">
    <citation type="submission" date="2016-09" db="EMBL/GenBank/DDBJ databases">
        <title>Genome Sequence of Bathymodiolus thermophilus sulfur-oxidizing gill endosymbiont.</title>
        <authorList>
            <person name="Ponnudurai R."/>
            <person name="Kleiner M."/>
            <person name="Sayavedra L."/>
            <person name="Thuermer A."/>
            <person name="Felbeck H."/>
            <person name="Schlueter R."/>
            <person name="Schweder T."/>
            <person name="Markert S."/>
        </authorList>
    </citation>
    <scope>NUCLEOTIDE SEQUENCE [LARGE SCALE GENOMIC DNA]</scope>
    <source>
        <strain evidence="11">BAT/CrabSpa'14</strain>
    </source>
</reference>
<dbReference type="Pfam" id="PF01171">
    <property type="entry name" value="ATP_bind_3"/>
    <property type="match status" value="1"/>
</dbReference>
<dbReference type="InterPro" id="IPR015262">
    <property type="entry name" value="tRNA_Ile_lys_synt_subst-bd"/>
</dbReference>
<dbReference type="Gene3D" id="3.40.50.620">
    <property type="entry name" value="HUPs"/>
    <property type="match status" value="1"/>
</dbReference>
<name>A0A1J5U9H4_9GAMM</name>
<dbReference type="EC" id="6.3.4.19" evidence="8"/>
<dbReference type="CDD" id="cd01992">
    <property type="entry name" value="TilS_N"/>
    <property type="match status" value="1"/>
</dbReference>
<gene>
    <name evidence="8" type="primary">tilS</name>
    <name evidence="10" type="ORF">BGC33_12495</name>
</gene>
<evidence type="ECO:0000313" key="11">
    <source>
        <dbReference type="Proteomes" id="UP000182798"/>
    </source>
</evidence>
<evidence type="ECO:0000256" key="8">
    <source>
        <dbReference type="HAMAP-Rule" id="MF_01161"/>
    </source>
</evidence>
<evidence type="ECO:0000256" key="4">
    <source>
        <dbReference type="ARBA" id="ARBA00022694"/>
    </source>
</evidence>
<comment type="similarity">
    <text evidence="8">Belongs to the tRNA(Ile)-lysidine synthase family.</text>
</comment>
<dbReference type="AlphaFoldDB" id="A0A1J5U9H4"/>
<proteinExistence type="inferred from homology"/>
<sequence length="390" mass="45166">MDSFKSKDAFLEGKKIVLALSGGIDSIVLLHYLRAHYPNNLRAVHCNHHLSKHCTEWATFCQTQCQTLNIPYTNIDLYLEKCSNIEENARKKRYHALSCNLQENEILCTAHHQNDQAETLLLQLFRGSGVAGLASMPTLKPFGKGQHYRPLLNTGKSTILKYAQNNRLSWIEDDSNTDTRFRRNFLRLDIIPKLETTYKNLTHLLVRSAKHQSEALQLTQDLAKIDMATHQIINNNRLNTAHLIKLNPYRIKNIIRYHLIGLKFLPPSDKVMQQILELLSAKQDTNPMVSWGNFVVRRYRNELYFINTQVPTQSSDCPYFAEFKDADSFSIRYRNAGQHIKLPNKTHTQSLKKVLQEAGIPPWERNTLKMYYIADELRAMERIGYMAHAE</sequence>
<accession>A0A1J5U9H4</accession>
<evidence type="ECO:0000313" key="10">
    <source>
        <dbReference type="EMBL" id="OIR25033.1"/>
    </source>
</evidence>
<evidence type="ECO:0000259" key="9">
    <source>
        <dbReference type="SMART" id="SM00977"/>
    </source>
</evidence>
<dbReference type="SUPFAM" id="SSF56037">
    <property type="entry name" value="PheT/TilS domain"/>
    <property type="match status" value="1"/>
</dbReference>
<dbReference type="InterPro" id="IPR012094">
    <property type="entry name" value="tRNA_Ile_lys_synt"/>
</dbReference>
<evidence type="ECO:0000256" key="7">
    <source>
        <dbReference type="ARBA" id="ARBA00048539"/>
    </source>
</evidence>
<dbReference type="Proteomes" id="UP000182798">
    <property type="component" value="Unassembled WGS sequence"/>
</dbReference>
<dbReference type="InterPro" id="IPR011063">
    <property type="entry name" value="TilS/TtcA_N"/>
</dbReference>
<keyword evidence="6 8" id="KW-0067">ATP-binding</keyword>
<dbReference type="RefSeq" id="WP_071563918.1">
    <property type="nucleotide sequence ID" value="NZ_MIQH01000431.1"/>
</dbReference>
<evidence type="ECO:0000256" key="5">
    <source>
        <dbReference type="ARBA" id="ARBA00022741"/>
    </source>
</evidence>
<dbReference type="SMART" id="SM00977">
    <property type="entry name" value="TilS_C"/>
    <property type="match status" value="1"/>
</dbReference>
<comment type="catalytic activity">
    <reaction evidence="7 8">
        <text>cytidine(34) in tRNA(Ile2) + L-lysine + ATP = lysidine(34) in tRNA(Ile2) + AMP + diphosphate + H(+)</text>
        <dbReference type="Rhea" id="RHEA:43744"/>
        <dbReference type="Rhea" id="RHEA-COMP:10625"/>
        <dbReference type="Rhea" id="RHEA-COMP:10670"/>
        <dbReference type="ChEBI" id="CHEBI:15378"/>
        <dbReference type="ChEBI" id="CHEBI:30616"/>
        <dbReference type="ChEBI" id="CHEBI:32551"/>
        <dbReference type="ChEBI" id="CHEBI:33019"/>
        <dbReference type="ChEBI" id="CHEBI:82748"/>
        <dbReference type="ChEBI" id="CHEBI:83665"/>
        <dbReference type="ChEBI" id="CHEBI:456215"/>
        <dbReference type="EC" id="6.3.4.19"/>
    </reaction>
</comment>
<dbReference type="PANTHER" id="PTHR43033">
    <property type="entry name" value="TRNA(ILE)-LYSIDINE SYNTHASE-RELATED"/>
    <property type="match status" value="1"/>
</dbReference>
<evidence type="ECO:0000256" key="3">
    <source>
        <dbReference type="ARBA" id="ARBA00022598"/>
    </source>
</evidence>
<keyword evidence="5 8" id="KW-0547">Nucleotide-binding</keyword>
<feature type="binding site" evidence="8">
    <location>
        <begin position="21"/>
        <end position="26"/>
    </location>
    <ligand>
        <name>ATP</name>
        <dbReference type="ChEBI" id="CHEBI:30616"/>
    </ligand>
</feature>
<evidence type="ECO:0000256" key="2">
    <source>
        <dbReference type="ARBA" id="ARBA00022490"/>
    </source>
</evidence>
<comment type="subcellular location">
    <subcellularLocation>
        <location evidence="1 8">Cytoplasm</location>
    </subcellularLocation>
</comment>
<feature type="domain" description="Lysidine-tRNA(Ile) synthetase C-terminal" evidence="9">
    <location>
        <begin position="329"/>
        <end position="385"/>
    </location>
</feature>
<keyword evidence="2 8" id="KW-0963">Cytoplasm</keyword>
<dbReference type="OrthoDB" id="9807403at2"/>
<comment type="caution">
    <text evidence="10">The sequence shown here is derived from an EMBL/GenBank/DDBJ whole genome shotgun (WGS) entry which is preliminary data.</text>
</comment>
<keyword evidence="3 8" id="KW-0436">Ligase</keyword>
<dbReference type="GO" id="GO:0006400">
    <property type="term" value="P:tRNA modification"/>
    <property type="evidence" value="ECO:0007669"/>
    <property type="project" value="UniProtKB-UniRule"/>
</dbReference>
<dbReference type="GO" id="GO:0005737">
    <property type="term" value="C:cytoplasm"/>
    <property type="evidence" value="ECO:0007669"/>
    <property type="project" value="UniProtKB-SubCell"/>
</dbReference>
<dbReference type="Pfam" id="PF09179">
    <property type="entry name" value="TilS"/>
    <property type="match status" value="1"/>
</dbReference>
<dbReference type="GO" id="GO:0032267">
    <property type="term" value="F:tRNA(Ile)-lysidine synthase activity"/>
    <property type="evidence" value="ECO:0007669"/>
    <property type="project" value="UniProtKB-EC"/>
</dbReference>
<keyword evidence="4 8" id="KW-0819">tRNA processing</keyword>
<dbReference type="NCBIfam" id="TIGR02432">
    <property type="entry name" value="lysidine_TilS_N"/>
    <property type="match status" value="1"/>
</dbReference>
<dbReference type="SUPFAM" id="SSF82829">
    <property type="entry name" value="MesJ substrate recognition domain-like"/>
    <property type="match status" value="1"/>
</dbReference>
<dbReference type="GO" id="GO:0005524">
    <property type="term" value="F:ATP binding"/>
    <property type="evidence" value="ECO:0007669"/>
    <property type="project" value="UniProtKB-UniRule"/>
</dbReference>
<dbReference type="Gene3D" id="1.20.59.20">
    <property type="match status" value="1"/>
</dbReference>
<dbReference type="InterPro" id="IPR012796">
    <property type="entry name" value="Lysidine-tRNA-synth_C"/>
</dbReference>
<dbReference type="InterPro" id="IPR014729">
    <property type="entry name" value="Rossmann-like_a/b/a_fold"/>
</dbReference>
<evidence type="ECO:0000256" key="6">
    <source>
        <dbReference type="ARBA" id="ARBA00022840"/>
    </source>
</evidence>
<organism evidence="10 11">
    <name type="scientific">Bathymodiolus thermophilus thioautotrophic gill symbiont</name>
    <dbReference type="NCBI Taxonomy" id="2360"/>
    <lineage>
        <taxon>Bacteria</taxon>
        <taxon>Pseudomonadati</taxon>
        <taxon>Pseudomonadota</taxon>
        <taxon>Gammaproteobacteria</taxon>
        <taxon>sulfur-oxidizing symbionts</taxon>
    </lineage>
</organism>
<dbReference type="SUPFAM" id="SSF52402">
    <property type="entry name" value="Adenine nucleotide alpha hydrolases-like"/>
    <property type="match status" value="1"/>
</dbReference>
<dbReference type="PANTHER" id="PTHR43033:SF1">
    <property type="entry name" value="TRNA(ILE)-LYSIDINE SYNTHASE-RELATED"/>
    <property type="match status" value="1"/>
</dbReference>
<dbReference type="NCBIfam" id="TIGR02433">
    <property type="entry name" value="lysidine_TilS_C"/>
    <property type="match status" value="1"/>
</dbReference>
<dbReference type="InterPro" id="IPR012795">
    <property type="entry name" value="tRNA_Ile_lys_synt_N"/>
</dbReference>
<dbReference type="HAMAP" id="MF_01161">
    <property type="entry name" value="tRNA_Ile_lys_synt"/>
    <property type="match status" value="1"/>
</dbReference>